<protein>
    <submittedName>
        <fullName evidence="2">Uncharacterized protein</fullName>
    </submittedName>
</protein>
<feature type="region of interest" description="Disordered" evidence="1">
    <location>
        <begin position="39"/>
        <end position="61"/>
    </location>
</feature>
<dbReference type="EMBL" id="AKHW03003201">
    <property type="protein sequence ID" value="KYO35339.1"/>
    <property type="molecule type" value="Genomic_DNA"/>
</dbReference>
<name>A0A151NFA7_ALLMI</name>
<evidence type="ECO:0000256" key="1">
    <source>
        <dbReference type="SAM" id="MobiDB-lite"/>
    </source>
</evidence>
<organism evidence="2 3">
    <name type="scientific">Alligator mississippiensis</name>
    <name type="common">American alligator</name>
    <dbReference type="NCBI Taxonomy" id="8496"/>
    <lineage>
        <taxon>Eukaryota</taxon>
        <taxon>Metazoa</taxon>
        <taxon>Chordata</taxon>
        <taxon>Craniata</taxon>
        <taxon>Vertebrata</taxon>
        <taxon>Euteleostomi</taxon>
        <taxon>Archelosauria</taxon>
        <taxon>Archosauria</taxon>
        <taxon>Crocodylia</taxon>
        <taxon>Alligatoridae</taxon>
        <taxon>Alligatorinae</taxon>
        <taxon>Alligator</taxon>
    </lineage>
</organism>
<evidence type="ECO:0000313" key="3">
    <source>
        <dbReference type="Proteomes" id="UP000050525"/>
    </source>
</evidence>
<proteinExistence type="predicted"/>
<sequence>MLALLSLTPTQIYPEPLKHQDELPMLPILALEEALRAGTRQKERDQWDRETQHPAHASGAWPGWRVTPNMFTWGKREKLDIIFTIPGEVITQ</sequence>
<feature type="compositionally biased region" description="Basic and acidic residues" evidence="1">
    <location>
        <begin position="40"/>
        <end position="53"/>
    </location>
</feature>
<gene>
    <name evidence="2" type="ORF">Y1Q_0007927</name>
</gene>
<dbReference type="Proteomes" id="UP000050525">
    <property type="component" value="Unassembled WGS sequence"/>
</dbReference>
<comment type="caution">
    <text evidence="2">The sequence shown here is derived from an EMBL/GenBank/DDBJ whole genome shotgun (WGS) entry which is preliminary data.</text>
</comment>
<evidence type="ECO:0000313" key="2">
    <source>
        <dbReference type="EMBL" id="KYO35339.1"/>
    </source>
</evidence>
<reference evidence="2 3" key="1">
    <citation type="journal article" date="2012" name="Genome Biol.">
        <title>Sequencing three crocodilian genomes to illuminate the evolution of archosaurs and amniotes.</title>
        <authorList>
            <person name="St John J.A."/>
            <person name="Braun E.L."/>
            <person name="Isberg S.R."/>
            <person name="Miles L.G."/>
            <person name="Chong A.Y."/>
            <person name="Gongora J."/>
            <person name="Dalzell P."/>
            <person name="Moran C."/>
            <person name="Bed'hom B."/>
            <person name="Abzhanov A."/>
            <person name="Burgess S.C."/>
            <person name="Cooksey A.M."/>
            <person name="Castoe T.A."/>
            <person name="Crawford N.G."/>
            <person name="Densmore L.D."/>
            <person name="Drew J.C."/>
            <person name="Edwards S.V."/>
            <person name="Faircloth B.C."/>
            <person name="Fujita M.K."/>
            <person name="Greenwold M.J."/>
            <person name="Hoffmann F.G."/>
            <person name="Howard J.M."/>
            <person name="Iguchi T."/>
            <person name="Janes D.E."/>
            <person name="Khan S.Y."/>
            <person name="Kohno S."/>
            <person name="de Koning A.J."/>
            <person name="Lance S.L."/>
            <person name="McCarthy F.M."/>
            <person name="McCormack J.E."/>
            <person name="Merchant M.E."/>
            <person name="Peterson D.G."/>
            <person name="Pollock D.D."/>
            <person name="Pourmand N."/>
            <person name="Raney B.J."/>
            <person name="Roessler K.A."/>
            <person name="Sanford J.R."/>
            <person name="Sawyer R.H."/>
            <person name="Schmidt C.J."/>
            <person name="Triplett E.W."/>
            <person name="Tuberville T.D."/>
            <person name="Venegas-Anaya M."/>
            <person name="Howard J.T."/>
            <person name="Jarvis E.D."/>
            <person name="Guillette L.J.Jr."/>
            <person name="Glenn T.C."/>
            <person name="Green R.E."/>
            <person name="Ray D.A."/>
        </authorList>
    </citation>
    <scope>NUCLEOTIDE SEQUENCE [LARGE SCALE GENOMIC DNA]</scope>
    <source>
        <strain evidence="2">KSC_2009_1</strain>
    </source>
</reference>
<accession>A0A151NFA7</accession>
<dbReference type="AlphaFoldDB" id="A0A151NFA7"/>
<keyword evidence="3" id="KW-1185">Reference proteome</keyword>